<reference evidence="2" key="1">
    <citation type="submission" date="2013-08" db="EMBL/GenBank/DDBJ databases">
        <authorList>
            <person name="Mendez C."/>
            <person name="Richter M."/>
            <person name="Ferrer M."/>
            <person name="Sanchez J."/>
        </authorList>
    </citation>
    <scope>NUCLEOTIDE SEQUENCE</scope>
</reference>
<feature type="non-terminal residue" evidence="2">
    <location>
        <position position="108"/>
    </location>
</feature>
<organism evidence="2">
    <name type="scientific">mine drainage metagenome</name>
    <dbReference type="NCBI Taxonomy" id="410659"/>
    <lineage>
        <taxon>unclassified sequences</taxon>
        <taxon>metagenomes</taxon>
        <taxon>ecological metagenomes</taxon>
    </lineage>
</organism>
<accession>T0YJY4</accession>
<proteinExistence type="predicted"/>
<protein>
    <recommendedName>
        <fullName evidence="1">DUF2004 domain-containing protein</fullName>
    </recommendedName>
</protein>
<evidence type="ECO:0000259" key="1">
    <source>
        <dbReference type="Pfam" id="PF09406"/>
    </source>
</evidence>
<dbReference type="EMBL" id="AUZZ01009885">
    <property type="protein sequence ID" value="EQD32237.1"/>
    <property type="molecule type" value="Genomic_DNA"/>
</dbReference>
<evidence type="ECO:0000313" key="2">
    <source>
        <dbReference type="EMBL" id="EQD32237.1"/>
    </source>
</evidence>
<comment type="caution">
    <text evidence="2">The sequence shown here is derived from an EMBL/GenBank/DDBJ whole genome shotgun (WGS) entry which is preliminary data.</text>
</comment>
<gene>
    <name evidence="2" type="ORF">B2A_13651</name>
</gene>
<reference evidence="2" key="2">
    <citation type="journal article" date="2014" name="ISME J.">
        <title>Microbial stratification in low pH oxic and suboxic macroscopic growths along an acid mine drainage.</title>
        <authorList>
            <person name="Mendez-Garcia C."/>
            <person name="Mesa V."/>
            <person name="Sprenger R.R."/>
            <person name="Richter M."/>
            <person name="Diez M.S."/>
            <person name="Solano J."/>
            <person name="Bargiela R."/>
            <person name="Golyshina O.V."/>
            <person name="Manteca A."/>
            <person name="Ramos J.L."/>
            <person name="Gallego J.R."/>
            <person name="Llorente I."/>
            <person name="Martins Dos Santos V.A."/>
            <person name="Jensen O.N."/>
            <person name="Pelaez A.I."/>
            <person name="Sanchez J."/>
            <person name="Ferrer M."/>
        </authorList>
    </citation>
    <scope>NUCLEOTIDE SEQUENCE</scope>
</reference>
<name>T0YJY4_9ZZZZ</name>
<feature type="domain" description="DUF2004" evidence="1">
    <location>
        <begin position="1"/>
        <end position="106"/>
    </location>
</feature>
<dbReference type="AlphaFoldDB" id="T0YJY4"/>
<dbReference type="Pfam" id="PF09406">
    <property type="entry name" value="DUF2004"/>
    <property type="match status" value="1"/>
</dbReference>
<dbReference type="InterPro" id="IPR018546">
    <property type="entry name" value="DUF2004"/>
</dbReference>
<sequence>MEKGVEISFQLSGSAQSIDTVYALGNLTGNKYKDELEIDWRIFHVTLGNEKFYKVLFTGKKVGRLHHNADSTIRKYFDDLSKKDYNELMALYTTAKKVPGFVTRPINE</sequence>
<dbReference type="Gene3D" id="3.30.70.1980">
    <property type="entry name" value="Uncharacterised protein PF09406, DUF2004"/>
    <property type="match status" value="1"/>
</dbReference>